<feature type="active site" description="Proton acceptor" evidence="8">
    <location>
        <position position="13"/>
    </location>
</feature>
<comment type="subunit">
    <text evidence="1 8">Homodimer.</text>
</comment>
<proteinExistence type="inferred from homology"/>
<feature type="binding site" evidence="8">
    <location>
        <begin position="300"/>
        <end position="306"/>
    </location>
    <ligand>
        <name>substrate</name>
    </ligand>
</feature>
<dbReference type="Gene3D" id="3.40.440.10">
    <property type="entry name" value="Adenylosuccinate Synthetase, subunit A, domain 1"/>
    <property type="match status" value="1"/>
</dbReference>
<feature type="binding site" description="in other chain" evidence="8">
    <location>
        <position position="240"/>
    </location>
    <ligand>
        <name>IMP</name>
        <dbReference type="ChEBI" id="CHEBI:58053"/>
        <note>ligand shared between dimeric partners</note>
    </ligand>
</feature>
<feature type="binding site" evidence="8">
    <location>
        <begin position="332"/>
        <end position="334"/>
    </location>
    <ligand>
        <name>GTP</name>
        <dbReference type="ChEBI" id="CHEBI:37565"/>
    </ligand>
</feature>
<sequence length="431" mass="46543">MANVVVVGSQWGDEGKGKIVDWLSERADLVVRFQGGHNAGHTLVIDGVSYKLSLLPSGVVRPGKMGVIGNGVVIDPHALVAEIGRLAEQGVTISPDNLRIADNATLILSLHRDLDGLREDAAKSGTKIGTTRRGIGPAYEDKVGRRAVRVMDLANLESLPAKIERLLAHHNALLRGFGEPEVSVETILEELTSVADKILPFRESVWKLLDEAKRSGKRILFEGAQGTLLDIDHGTYPFVTSSNVVAGQAAAGSGVGPGSLNFILGITKAYTTRVGEGPFPTEQQNEVGQLLGERGHEFGTVTGRKRRCGWFDAALVRQAVKVNGITGIALTKLDVLDGMEELKICTGYKIDGREIDYLPASQGEQARVEPIYETLEGWNEPTVGARSWADLPAQAVKYVRHIEELIGAPVTMLSTSPEREDTILVDDPFHD</sequence>
<comment type="cofactor">
    <cofactor evidence="8">
        <name>Mg(2+)</name>
        <dbReference type="ChEBI" id="CHEBI:18420"/>
    </cofactor>
    <text evidence="8">Binds 1 Mg(2+) ion per subunit.</text>
</comment>
<feature type="binding site" evidence="8">
    <location>
        <position position="13"/>
    </location>
    <ligand>
        <name>Mg(2+)</name>
        <dbReference type="ChEBI" id="CHEBI:18420"/>
    </ligand>
</feature>
<reference evidence="12" key="1">
    <citation type="journal article" date="2019" name="Int. J. Syst. Evol. Microbiol.">
        <title>The Global Catalogue of Microorganisms (GCM) 10K type strain sequencing project: providing services to taxonomists for standard genome sequencing and annotation.</title>
        <authorList>
            <consortium name="The Broad Institute Genomics Platform"/>
            <consortium name="The Broad Institute Genome Sequencing Center for Infectious Disease"/>
            <person name="Wu L."/>
            <person name="Ma J."/>
        </authorList>
    </citation>
    <scope>NUCLEOTIDE SEQUENCE [LARGE SCALE GENOMIC DNA]</scope>
    <source>
        <strain evidence="12">CCUG 60023</strain>
    </source>
</reference>
<feature type="binding site" evidence="8">
    <location>
        <begin position="12"/>
        <end position="18"/>
    </location>
    <ligand>
        <name>GTP</name>
        <dbReference type="ChEBI" id="CHEBI:37565"/>
    </ligand>
</feature>
<dbReference type="SUPFAM" id="SSF52540">
    <property type="entry name" value="P-loop containing nucleoside triphosphate hydrolases"/>
    <property type="match status" value="1"/>
</dbReference>
<feature type="binding site" evidence="8">
    <location>
        <begin position="414"/>
        <end position="416"/>
    </location>
    <ligand>
        <name>GTP</name>
        <dbReference type="ChEBI" id="CHEBI:37565"/>
    </ligand>
</feature>
<dbReference type="EMBL" id="JBHTJV010000002">
    <property type="protein sequence ID" value="MFD0915282.1"/>
    <property type="molecule type" value="Genomic_DNA"/>
</dbReference>
<evidence type="ECO:0000256" key="1">
    <source>
        <dbReference type="ARBA" id="ARBA00011738"/>
    </source>
</evidence>
<dbReference type="InterPro" id="IPR042111">
    <property type="entry name" value="Adenylosuccinate_synth_dom3"/>
</dbReference>
<dbReference type="PROSITE" id="PS01266">
    <property type="entry name" value="ADENYLOSUCCIN_SYN_1"/>
    <property type="match status" value="1"/>
</dbReference>
<keyword evidence="5 8" id="KW-0658">Purine biosynthesis</keyword>
<evidence type="ECO:0000313" key="11">
    <source>
        <dbReference type="EMBL" id="MFD0915282.1"/>
    </source>
</evidence>
<accession>A0ABW3FFX3</accession>
<feature type="active site" evidence="9">
    <location>
        <position position="142"/>
    </location>
</feature>
<dbReference type="Pfam" id="PF00709">
    <property type="entry name" value="Adenylsucc_synt"/>
    <property type="match status" value="1"/>
</dbReference>
<comment type="subcellular location">
    <subcellularLocation>
        <location evidence="8">Cytoplasm</location>
    </subcellularLocation>
</comment>
<keyword evidence="12" id="KW-1185">Reference proteome</keyword>
<evidence type="ECO:0000256" key="10">
    <source>
        <dbReference type="RuleBase" id="RU000520"/>
    </source>
</evidence>
<keyword evidence="4 8" id="KW-0547">Nucleotide-binding</keyword>
<evidence type="ECO:0000256" key="2">
    <source>
        <dbReference type="ARBA" id="ARBA00022598"/>
    </source>
</evidence>
<dbReference type="InterPro" id="IPR027417">
    <property type="entry name" value="P-loop_NTPase"/>
</dbReference>
<dbReference type="InterPro" id="IPR018220">
    <property type="entry name" value="Adenylosuccin_syn_GTP-bd"/>
</dbReference>
<dbReference type="InterPro" id="IPR042110">
    <property type="entry name" value="Adenylosuccinate_synth_dom2"/>
</dbReference>
<dbReference type="PROSITE" id="PS00513">
    <property type="entry name" value="ADENYLOSUCCIN_SYN_2"/>
    <property type="match status" value="1"/>
</dbReference>
<feature type="binding site" description="in other chain" evidence="8">
    <location>
        <position position="304"/>
    </location>
    <ligand>
        <name>IMP</name>
        <dbReference type="ChEBI" id="CHEBI:58053"/>
        <note>ligand shared between dimeric partners</note>
    </ligand>
</feature>
<feature type="binding site" evidence="8">
    <location>
        <position position="306"/>
    </location>
    <ligand>
        <name>GTP</name>
        <dbReference type="ChEBI" id="CHEBI:37565"/>
    </ligand>
</feature>
<dbReference type="PANTHER" id="PTHR11846:SF0">
    <property type="entry name" value="ADENYLOSUCCINATE SYNTHETASE"/>
    <property type="match status" value="1"/>
</dbReference>
<gene>
    <name evidence="8" type="primary">purA</name>
    <name evidence="11" type="ORF">ACFQ14_02570</name>
</gene>
<dbReference type="Gene3D" id="1.10.300.10">
    <property type="entry name" value="Adenylosuccinate Synthetase, subunit A, domain 2"/>
    <property type="match status" value="1"/>
</dbReference>
<comment type="caution">
    <text evidence="11">The sequence shown here is derived from an EMBL/GenBank/DDBJ whole genome shotgun (WGS) entry which is preliminary data.</text>
</comment>
<feature type="active site" description="Proton donor" evidence="8">
    <location>
        <position position="41"/>
    </location>
</feature>
<name>A0ABW3FFX3_9HYPH</name>
<comment type="pathway">
    <text evidence="8 10">Purine metabolism; AMP biosynthesis via de novo pathway; AMP from IMP: step 1/2.</text>
</comment>
<comment type="function">
    <text evidence="8">Plays an important role in the de novo pathway of purine nucleotide biosynthesis. Catalyzes the first committed step in the biosynthesis of AMP from IMP.</text>
</comment>
<dbReference type="NCBIfam" id="TIGR00184">
    <property type="entry name" value="purA"/>
    <property type="match status" value="1"/>
</dbReference>
<dbReference type="HAMAP" id="MF_00011">
    <property type="entry name" value="Adenylosucc_synth"/>
    <property type="match status" value="1"/>
</dbReference>
<evidence type="ECO:0000256" key="3">
    <source>
        <dbReference type="ARBA" id="ARBA00022723"/>
    </source>
</evidence>
<evidence type="ECO:0000256" key="5">
    <source>
        <dbReference type="ARBA" id="ARBA00022755"/>
    </source>
</evidence>
<dbReference type="GO" id="GO:0004019">
    <property type="term" value="F:adenylosuccinate synthase activity"/>
    <property type="evidence" value="ECO:0007669"/>
    <property type="project" value="UniProtKB-EC"/>
</dbReference>
<evidence type="ECO:0000256" key="8">
    <source>
        <dbReference type="HAMAP-Rule" id="MF_00011"/>
    </source>
</evidence>
<comment type="catalytic activity">
    <reaction evidence="8 10">
        <text>IMP + L-aspartate + GTP = N(6)-(1,2-dicarboxyethyl)-AMP + GDP + phosphate + 2 H(+)</text>
        <dbReference type="Rhea" id="RHEA:15753"/>
        <dbReference type="ChEBI" id="CHEBI:15378"/>
        <dbReference type="ChEBI" id="CHEBI:29991"/>
        <dbReference type="ChEBI" id="CHEBI:37565"/>
        <dbReference type="ChEBI" id="CHEBI:43474"/>
        <dbReference type="ChEBI" id="CHEBI:57567"/>
        <dbReference type="ChEBI" id="CHEBI:58053"/>
        <dbReference type="ChEBI" id="CHEBI:58189"/>
        <dbReference type="EC" id="6.3.4.4"/>
    </reaction>
</comment>
<dbReference type="EC" id="6.3.4.4" evidence="8 10"/>
<dbReference type="InterPro" id="IPR042109">
    <property type="entry name" value="Adenylosuccinate_synth_dom1"/>
</dbReference>
<protein>
    <recommendedName>
        <fullName evidence="8 10">Adenylosuccinate synthetase</fullName>
        <shortName evidence="8">AMPSase</shortName>
        <shortName evidence="8">AdSS</shortName>
        <ecNumber evidence="8 10">6.3.4.4</ecNumber>
    </recommendedName>
    <alternativeName>
        <fullName evidence="8">IMP--aspartate ligase</fullName>
    </alternativeName>
</protein>
<dbReference type="PANTHER" id="PTHR11846">
    <property type="entry name" value="ADENYLOSUCCINATE SYNTHETASE"/>
    <property type="match status" value="1"/>
</dbReference>
<keyword evidence="3 8" id="KW-0479">Metal-binding</keyword>
<feature type="binding site" description="in other chain" evidence="8">
    <location>
        <begin position="13"/>
        <end position="16"/>
    </location>
    <ligand>
        <name>IMP</name>
        <dbReference type="ChEBI" id="CHEBI:58053"/>
        <note>ligand shared between dimeric partners</note>
    </ligand>
</feature>
<feature type="binding site" evidence="8">
    <location>
        <position position="145"/>
    </location>
    <ligand>
        <name>IMP</name>
        <dbReference type="ChEBI" id="CHEBI:58053"/>
        <note>ligand shared between dimeric partners</note>
    </ligand>
</feature>
<dbReference type="CDD" id="cd03108">
    <property type="entry name" value="AdSS"/>
    <property type="match status" value="1"/>
</dbReference>
<feature type="binding site" evidence="8">
    <location>
        <position position="40"/>
    </location>
    <ligand>
        <name>Mg(2+)</name>
        <dbReference type="ChEBI" id="CHEBI:18420"/>
    </ligand>
</feature>
<dbReference type="RefSeq" id="WP_377211132.1">
    <property type="nucleotide sequence ID" value="NZ_JBHTJV010000002.1"/>
</dbReference>
<organism evidence="11 12">
    <name type="scientific">Pseudahrensia aquimaris</name>
    <dbReference type="NCBI Taxonomy" id="744461"/>
    <lineage>
        <taxon>Bacteria</taxon>
        <taxon>Pseudomonadati</taxon>
        <taxon>Pseudomonadota</taxon>
        <taxon>Alphaproteobacteria</taxon>
        <taxon>Hyphomicrobiales</taxon>
        <taxon>Ahrensiaceae</taxon>
        <taxon>Pseudahrensia</taxon>
    </lineage>
</organism>
<feature type="binding site" evidence="8">
    <location>
        <begin position="40"/>
        <end position="42"/>
    </location>
    <ligand>
        <name>GTP</name>
        <dbReference type="ChEBI" id="CHEBI:37565"/>
    </ligand>
</feature>
<feature type="binding site" description="in other chain" evidence="8">
    <location>
        <begin position="38"/>
        <end position="41"/>
    </location>
    <ligand>
        <name>IMP</name>
        <dbReference type="ChEBI" id="CHEBI:58053"/>
        <note>ligand shared between dimeric partners</note>
    </ligand>
</feature>
<feature type="binding site" description="in other chain" evidence="8">
    <location>
        <position position="225"/>
    </location>
    <ligand>
        <name>IMP</name>
        <dbReference type="ChEBI" id="CHEBI:58053"/>
        <note>ligand shared between dimeric partners</note>
    </ligand>
</feature>
<dbReference type="InterPro" id="IPR033128">
    <property type="entry name" value="Adenylosuccin_syn_Lys_AS"/>
</dbReference>
<dbReference type="Gene3D" id="3.90.170.10">
    <property type="entry name" value="Adenylosuccinate Synthetase, subunit A, domain 3"/>
    <property type="match status" value="1"/>
</dbReference>
<keyword evidence="2 8" id="KW-0436">Ligase</keyword>
<evidence type="ECO:0000256" key="9">
    <source>
        <dbReference type="PROSITE-ProRule" id="PRU10134"/>
    </source>
</evidence>
<dbReference type="NCBIfam" id="NF002223">
    <property type="entry name" value="PRK01117.1"/>
    <property type="match status" value="1"/>
</dbReference>
<keyword evidence="7 8" id="KW-0342">GTP-binding</keyword>
<dbReference type="SMART" id="SM00788">
    <property type="entry name" value="Adenylsucc_synt"/>
    <property type="match status" value="1"/>
</dbReference>
<keyword evidence="6 8" id="KW-0460">Magnesium</keyword>
<keyword evidence="8" id="KW-0963">Cytoplasm</keyword>
<comment type="similarity">
    <text evidence="8 10">Belongs to the adenylosuccinate synthetase family.</text>
</comment>
<feature type="binding site" description="in other chain" evidence="8">
    <location>
        <position position="131"/>
    </location>
    <ligand>
        <name>IMP</name>
        <dbReference type="ChEBI" id="CHEBI:58053"/>
        <note>ligand shared between dimeric partners</note>
    </ligand>
</feature>
<evidence type="ECO:0000256" key="6">
    <source>
        <dbReference type="ARBA" id="ARBA00022842"/>
    </source>
</evidence>
<evidence type="ECO:0000256" key="7">
    <source>
        <dbReference type="ARBA" id="ARBA00023134"/>
    </source>
</evidence>
<evidence type="ECO:0000256" key="4">
    <source>
        <dbReference type="ARBA" id="ARBA00022741"/>
    </source>
</evidence>
<dbReference type="InterPro" id="IPR001114">
    <property type="entry name" value="Adenylosuccinate_synthetase"/>
</dbReference>
<dbReference type="Proteomes" id="UP001597101">
    <property type="component" value="Unassembled WGS sequence"/>
</dbReference>
<evidence type="ECO:0000313" key="12">
    <source>
        <dbReference type="Proteomes" id="UP001597101"/>
    </source>
</evidence>